<dbReference type="EMBL" id="MU273478">
    <property type="protein sequence ID" value="KAI0035908.1"/>
    <property type="molecule type" value="Genomic_DNA"/>
</dbReference>
<keyword evidence="2" id="KW-1185">Reference proteome</keyword>
<sequence length="350" mass="37817">MSKISVSSNASVEERMTAALVTVSLRTLFYGAFVPLVLALTAFTKGDFSRSSVRSNHVHTHRTRRERGYGFLSLAVLVPAVYHYPFATANWLDDIDDAIGDLITIFYTSLPGTPDLGVDPNLTGGLQRFAGLPEVAVLAAWHAFVAINAWRMTSRQTWHGTLFSLRTNALLAIPFLPLLGSYLTTAVIVRCIICLAAGASPHRLHAHFTFLGLFQIGAIIIASPVLLPCMILLYRRLTEYPKTDGQCVGSIRFAMQATSALISLVGVNWVVRLLRPGDSFETTPGRMLAELAWTAIACNGLAWCTLIIATITITSHVDTGVEEHEGLAASNVLKGGQVPVVPSAGTEKLS</sequence>
<reference evidence="1" key="2">
    <citation type="journal article" date="2022" name="New Phytol.">
        <title>Evolutionary transition to the ectomycorrhizal habit in the genomes of a hyperdiverse lineage of mushroom-forming fungi.</title>
        <authorList>
            <person name="Looney B."/>
            <person name="Miyauchi S."/>
            <person name="Morin E."/>
            <person name="Drula E."/>
            <person name="Courty P.E."/>
            <person name="Kohler A."/>
            <person name="Kuo A."/>
            <person name="LaButti K."/>
            <person name="Pangilinan J."/>
            <person name="Lipzen A."/>
            <person name="Riley R."/>
            <person name="Andreopoulos W."/>
            <person name="He G."/>
            <person name="Johnson J."/>
            <person name="Nolan M."/>
            <person name="Tritt A."/>
            <person name="Barry K.W."/>
            <person name="Grigoriev I.V."/>
            <person name="Nagy L.G."/>
            <person name="Hibbett D."/>
            <person name="Henrissat B."/>
            <person name="Matheny P.B."/>
            <person name="Labbe J."/>
            <person name="Martin F.M."/>
        </authorList>
    </citation>
    <scope>NUCLEOTIDE SEQUENCE</scope>
    <source>
        <strain evidence="1">EC-137</strain>
    </source>
</reference>
<proteinExistence type="predicted"/>
<evidence type="ECO:0000313" key="1">
    <source>
        <dbReference type="EMBL" id="KAI0035908.1"/>
    </source>
</evidence>
<gene>
    <name evidence="1" type="ORF">K488DRAFT_82667</name>
</gene>
<accession>A0ACB8QVR8</accession>
<evidence type="ECO:0000313" key="2">
    <source>
        <dbReference type="Proteomes" id="UP000814128"/>
    </source>
</evidence>
<protein>
    <submittedName>
        <fullName evidence="1">Uncharacterized protein</fullName>
    </submittedName>
</protein>
<dbReference type="Proteomes" id="UP000814128">
    <property type="component" value="Unassembled WGS sequence"/>
</dbReference>
<name>A0ACB8QVR8_9AGAM</name>
<organism evidence="1 2">
    <name type="scientific">Vararia minispora EC-137</name>
    <dbReference type="NCBI Taxonomy" id="1314806"/>
    <lineage>
        <taxon>Eukaryota</taxon>
        <taxon>Fungi</taxon>
        <taxon>Dikarya</taxon>
        <taxon>Basidiomycota</taxon>
        <taxon>Agaricomycotina</taxon>
        <taxon>Agaricomycetes</taxon>
        <taxon>Russulales</taxon>
        <taxon>Lachnocladiaceae</taxon>
        <taxon>Vararia</taxon>
    </lineage>
</organism>
<comment type="caution">
    <text evidence="1">The sequence shown here is derived from an EMBL/GenBank/DDBJ whole genome shotgun (WGS) entry which is preliminary data.</text>
</comment>
<reference evidence="1" key="1">
    <citation type="submission" date="2021-02" db="EMBL/GenBank/DDBJ databases">
        <authorList>
            <consortium name="DOE Joint Genome Institute"/>
            <person name="Ahrendt S."/>
            <person name="Looney B.P."/>
            <person name="Miyauchi S."/>
            <person name="Morin E."/>
            <person name="Drula E."/>
            <person name="Courty P.E."/>
            <person name="Chicoki N."/>
            <person name="Fauchery L."/>
            <person name="Kohler A."/>
            <person name="Kuo A."/>
            <person name="Labutti K."/>
            <person name="Pangilinan J."/>
            <person name="Lipzen A."/>
            <person name="Riley R."/>
            <person name="Andreopoulos W."/>
            <person name="He G."/>
            <person name="Johnson J."/>
            <person name="Barry K.W."/>
            <person name="Grigoriev I.V."/>
            <person name="Nagy L."/>
            <person name="Hibbett D."/>
            <person name="Henrissat B."/>
            <person name="Matheny P.B."/>
            <person name="Labbe J."/>
            <person name="Martin F."/>
        </authorList>
    </citation>
    <scope>NUCLEOTIDE SEQUENCE</scope>
    <source>
        <strain evidence="1">EC-137</strain>
    </source>
</reference>